<reference evidence="4 5" key="1">
    <citation type="submission" date="2020-04" db="EMBL/GenBank/DDBJ databases">
        <title>Azohydromonas sp. isolated from soil.</title>
        <authorList>
            <person name="Dahal R.H."/>
        </authorList>
    </citation>
    <scope>NUCLEOTIDE SEQUENCE [LARGE SCALE GENOMIC DNA]</scope>
    <source>
        <strain evidence="4 5">G-1-1-14</strain>
    </source>
</reference>
<feature type="domain" description="SPOR" evidence="3">
    <location>
        <begin position="255"/>
        <end position="333"/>
    </location>
</feature>
<keyword evidence="2" id="KW-1133">Transmembrane helix</keyword>
<feature type="compositionally biased region" description="Low complexity" evidence="1">
    <location>
        <begin position="83"/>
        <end position="94"/>
    </location>
</feature>
<feature type="compositionally biased region" description="Low complexity" evidence="1">
    <location>
        <begin position="107"/>
        <end position="145"/>
    </location>
</feature>
<evidence type="ECO:0000313" key="5">
    <source>
        <dbReference type="Proteomes" id="UP000574067"/>
    </source>
</evidence>
<dbReference type="Proteomes" id="UP000574067">
    <property type="component" value="Unassembled WGS sequence"/>
</dbReference>
<evidence type="ECO:0000256" key="2">
    <source>
        <dbReference type="SAM" id="Phobius"/>
    </source>
</evidence>
<dbReference type="InterPro" id="IPR052521">
    <property type="entry name" value="Cell_div_SPOR-domain"/>
</dbReference>
<keyword evidence="5" id="KW-1185">Reference proteome</keyword>
<evidence type="ECO:0000256" key="1">
    <source>
        <dbReference type="SAM" id="MobiDB-lite"/>
    </source>
</evidence>
<gene>
    <name evidence="4" type="ORF">HHL10_11030</name>
</gene>
<proteinExistence type="predicted"/>
<accession>A0A848FBD1</accession>
<evidence type="ECO:0000259" key="3">
    <source>
        <dbReference type="PROSITE" id="PS51724"/>
    </source>
</evidence>
<organism evidence="4 5">
    <name type="scientific">Azohydromonas caseinilytica</name>
    <dbReference type="NCBI Taxonomy" id="2728836"/>
    <lineage>
        <taxon>Bacteria</taxon>
        <taxon>Pseudomonadati</taxon>
        <taxon>Pseudomonadota</taxon>
        <taxon>Betaproteobacteria</taxon>
        <taxon>Burkholderiales</taxon>
        <taxon>Sphaerotilaceae</taxon>
        <taxon>Azohydromonas</taxon>
    </lineage>
</organism>
<dbReference type="InterPro" id="IPR007730">
    <property type="entry name" value="SPOR-like_dom"/>
</dbReference>
<dbReference type="GO" id="GO:0032506">
    <property type="term" value="P:cytokinetic process"/>
    <property type="evidence" value="ECO:0007669"/>
    <property type="project" value="TreeGrafter"/>
</dbReference>
<dbReference type="PANTHER" id="PTHR38687">
    <property type="entry name" value="CELL DIVISION PROTEIN DEDD-RELATED"/>
    <property type="match status" value="1"/>
</dbReference>
<protein>
    <submittedName>
        <fullName evidence="4">SPOR domain-containing protein</fullName>
    </submittedName>
</protein>
<dbReference type="GO" id="GO:0030428">
    <property type="term" value="C:cell septum"/>
    <property type="evidence" value="ECO:0007669"/>
    <property type="project" value="TreeGrafter"/>
</dbReference>
<feature type="region of interest" description="Disordered" evidence="1">
    <location>
        <begin position="72"/>
        <end position="94"/>
    </location>
</feature>
<keyword evidence="2" id="KW-0472">Membrane</keyword>
<keyword evidence="2" id="KW-0812">Transmembrane</keyword>
<dbReference type="EMBL" id="JABBFW010000006">
    <property type="protein sequence ID" value="NML15500.1"/>
    <property type="molecule type" value="Genomic_DNA"/>
</dbReference>
<feature type="transmembrane region" description="Helical" evidence="2">
    <location>
        <begin position="19"/>
        <end position="37"/>
    </location>
</feature>
<dbReference type="Pfam" id="PF05036">
    <property type="entry name" value="SPOR"/>
    <property type="match status" value="1"/>
</dbReference>
<dbReference type="InterPro" id="IPR036680">
    <property type="entry name" value="SPOR-like_sf"/>
</dbReference>
<dbReference type="SUPFAM" id="SSF110997">
    <property type="entry name" value="Sporulation related repeat"/>
    <property type="match status" value="1"/>
</dbReference>
<dbReference type="Gene3D" id="3.30.70.1070">
    <property type="entry name" value="Sporulation related repeat"/>
    <property type="match status" value="1"/>
</dbReference>
<dbReference type="AlphaFoldDB" id="A0A848FBD1"/>
<dbReference type="GO" id="GO:0032153">
    <property type="term" value="C:cell division site"/>
    <property type="evidence" value="ECO:0007669"/>
    <property type="project" value="TreeGrafter"/>
</dbReference>
<dbReference type="GO" id="GO:0042834">
    <property type="term" value="F:peptidoglycan binding"/>
    <property type="evidence" value="ECO:0007669"/>
    <property type="project" value="InterPro"/>
</dbReference>
<comment type="caution">
    <text evidence="4">The sequence shown here is derived from an EMBL/GenBank/DDBJ whole genome shotgun (WGS) entry which is preliminary data.</text>
</comment>
<name>A0A848FBD1_9BURK</name>
<feature type="compositionally biased region" description="Basic and acidic residues" evidence="1">
    <location>
        <begin position="148"/>
        <end position="240"/>
    </location>
</feature>
<dbReference type="PANTHER" id="PTHR38687:SF1">
    <property type="entry name" value="CELL DIVISION PROTEIN DEDD"/>
    <property type="match status" value="1"/>
</dbReference>
<dbReference type="PROSITE" id="PS51724">
    <property type="entry name" value="SPOR"/>
    <property type="match status" value="1"/>
</dbReference>
<sequence>MATPADQVQTARARARRRLIGAVVLLALGIVGFPLLFETQPRPLPVEVTIEIPRKDGGAPLVLPSRTAPITESAQDAGREVQAPTPAASAPAAAVLPPVPARPVAPAAVTEARPAAPVSASTPRPAGATPPATTAAPGGTRASAPIRVLDEPPQARDLAKEREAREREAAAREAREKAAREREIAAREAKEREAKEREAREAREKAAREAKEREVAAREAKEREAKEKAAREAREREAAREAVAREALREPARSETVERRYVVQVGAFADAAAASEARARAEKAGVRAYTQVIETDAGRRIRVRVGPFPNREEADKALGKLRAAGLPTALLPQ</sequence>
<evidence type="ECO:0000313" key="4">
    <source>
        <dbReference type="EMBL" id="NML15500.1"/>
    </source>
</evidence>
<feature type="region of interest" description="Disordered" evidence="1">
    <location>
        <begin position="107"/>
        <end position="240"/>
    </location>
</feature>